<dbReference type="Pfam" id="PF06203">
    <property type="entry name" value="CCT"/>
    <property type="match status" value="1"/>
</dbReference>
<evidence type="ECO:0000256" key="3">
    <source>
        <dbReference type="PROSITE-ProRule" id="PRU00357"/>
    </source>
</evidence>
<dbReference type="PROSITE" id="PS51017">
    <property type="entry name" value="CCT"/>
    <property type="match status" value="1"/>
</dbReference>
<dbReference type="GO" id="GO:0003700">
    <property type="term" value="F:DNA-binding transcription factor activity"/>
    <property type="evidence" value="ECO:0007669"/>
    <property type="project" value="TreeGrafter"/>
</dbReference>
<dbReference type="GO" id="GO:0009909">
    <property type="term" value="P:regulation of flower development"/>
    <property type="evidence" value="ECO:0007669"/>
    <property type="project" value="InterPro"/>
</dbReference>
<name>A0AAV5J698_9ROSI</name>
<dbReference type="AlphaFoldDB" id="A0AAV5J698"/>
<keyword evidence="2 3" id="KW-0539">Nucleus</keyword>
<evidence type="ECO:0000313" key="6">
    <source>
        <dbReference type="Proteomes" id="UP001054252"/>
    </source>
</evidence>
<feature type="domain" description="CCT" evidence="4">
    <location>
        <begin position="144"/>
        <end position="186"/>
    </location>
</feature>
<evidence type="ECO:0000256" key="2">
    <source>
        <dbReference type="ARBA" id="ARBA00023242"/>
    </source>
</evidence>
<proteinExistence type="predicted"/>
<dbReference type="GO" id="GO:0005634">
    <property type="term" value="C:nucleus"/>
    <property type="evidence" value="ECO:0007669"/>
    <property type="project" value="UniProtKB-SubCell"/>
</dbReference>
<sequence>MNTFTRASDSLSPYPVTPQTFPLPQLVETEFDFASEAFHGSSSSGYNSPSSLASCCTHKPCFMQRSASSHSLQKNGLHCLFGSSCNEFVGSDVGPVRRVCSTGDLEQGFRMAHHSPKSESLLLNESCAIIESMSKACRYSPEEKKERIERYRSKRNLRNFNKKIKYACRKTLADSRPRIRGRFARNDEIEKISNHQVQWSQYMGGDEEEEEEDDNWVNFLNSLSTNLIP</sequence>
<protein>
    <recommendedName>
        <fullName evidence="4">CCT domain-containing protein</fullName>
    </recommendedName>
</protein>
<gene>
    <name evidence="5" type="ORF">SLEP1_g19876</name>
</gene>
<evidence type="ECO:0000313" key="5">
    <source>
        <dbReference type="EMBL" id="GKV08211.1"/>
    </source>
</evidence>
<dbReference type="PANTHER" id="PTHR31319:SF114">
    <property type="entry name" value="OS12G0262400 PROTEIN"/>
    <property type="match status" value="1"/>
</dbReference>
<organism evidence="5 6">
    <name type="scientific">Rubroshorea leprosula</name>
    <dbReference type="NCBI Taxonomy" id="152421"/>
    <lineage>
        <taxon>Eukaryota</taxon>
        <taxon>Viridiplantae</taxon>
        <taxon>Streptophyta</taxon>
        <taxon>Embryophyta</taxon>
        <taxon>Tracheophyta</taxon>
        <taxon>Spermatophyta</taxon>
        <taxon>Magnoliopsida</taxon>
        <taxon>eudicotyledons</taxon>
        <taxon>Gunneridae</taxon>
        <taxon>Pentapetalae</taxon>
        <taxon>rosids</taxon>
        <taxon>malvids</taxon>
        <taxon>Malvales</taxon>
        <taxon>Dipterocarpaceae</taxon>
        <taxon>Rubroshorea</taxon>
    </lineage>
</organism>
<dbReference type="PANTHER" id="PTHR31319">
    <property type="entry name" value="ZINC FINGER PROTEIN CONSTANS-LIKE 4"/>
    <property type="match status" value="1"/>
</dbReference>
<dbReference type="InterPro" id="IPR045281">
    <property type="entry name" value="CONSTANS-like"/>
</dbReference>
<dbReference type="Proteomes" id="UP001054252">
    <property type="component" value="Unassembled WGS sequence"/>
</dbReference>
<evidence type="ECO:0000256" key="1">
    <source>
        <dbReference type="ARBA" id="ARBA00004123"/>
    </source>
</evidence>
<reference evidence="5 6" key="1">
    <citation type="journal article" date="2021" name="Commun. Biol.">
        <title>The genome of Shorea leprosula (Dipterocarpaceae) highlights the ecological relevance of drought in aseasonal tropical rainforests.</title>
        <authorList>
            <person name="Ng K.K.S."/>
            <person name="Kobayashi M.J."/>
            <person name="Fawcett J.A."/>
            <person name="Hatakeyama M."/>
            <person name="Paape T."/>
            <person name="Ng C.H."/>
            <person name="Ang C.C."/>
            <person name="Tnah L.H."/>
            <person name="Lee C.T."/>
            <person name="Nishiyama T."/>
            <person name="Sese J."/>
            <person name="O'Brien M.J."/>
            <person name="Copetti D."/>
            <person name="Mohd Noor M.I."/>
            <person name="Ong R.C."/>
            <person name="Putra M."/>
            <person name="Sireger I.Z."/>
            <person name="Indrioko S."/>
            <person name="Kosugi Y."/>
            <person name="Izuno A."/>
            <person name="Isagi Y."/>
            <person name="Lee S.L."/>
            <person name="Shimizu K.K."/>
        </authorList>
    </citation>
    <scope>NUCLEOTIDE SEQUENCE [LARGE SCALE GENOMIC DNA]</scope>
    <source>
        <strain evidence="5">214</strain>
    </source>
</reference>
<keyword evidence="6" id="KW-1185">Reference proteome</keyword>
<dbReference type="EMBL" id="BPVZ01000028">
    <property type="protein sequence ID" value="GKV08211.1"/>
    <property type="molecule type" value="Genomic_DNA"/>
</dbReference>
<evidence type="ECO:0000259" key="4">
    <source>
        <dbReference type="PROSITE" id="PS51017"/>
    </source>
</evidence>
<comment type="caution">
    <text evidence="5">The sequence shown here is derived from an EMBL/GenBank/DDBJ whole genome shotgun (WGS) entry which is preliminary data.</text>
</comment>
<comment type="subcellular location">
    <subcellularLocation>
        <location evidence="1 3">Nucleus</location>
    </subcellularLocation>
</comment>
<dbReference type="InterPro" id="IPR010402">
    <property type="entry name" value="CCT_domain"/>
</dbReference>
<accession>A0AAV5J698</accession>